<gene>
    <name evidence="2" type="ORF">PLEI_3988</name>
</gene>
<protein>
    <recommendedName>
        <fullName evidence="4">Phage integrase SAM-like domain-containing protein</fullName>
    </recommendedName>
</protein>
<dbReference type="SUPFAM" id="SSF56349">
    <property type="entry name" value="DNA breaking-rejoining enzymes"/>
    <property type="match status" value="1"/>
</dbReference>
<dbReference type="InterPro" id="IPR011010">
    <property type="entry name" value="DNA_brk_join_enz"/>
</dbReference>
<dbReference type="GO" id="GO:0015074">
    <property type="term" value="P:DNA integration"/>
    <property type="evidence" value="ECO:0007669"/>
    <property type="project" value="InterPro"/>
</dbReference>
<dbReference type="eggNOG" id="COG4974">
    <property type="taxonomic scope" value="Bacteria"/>
</dbReference>
<dbReference type="InterPro" id="IPR013762">
    <property type="entry name" value="Integrase-like_cat_sf"/>
</dbReference>
<dbReference type="Proteomes" id="UP000030675">
    <property type="component" value="Unassembled WGS sequence"/>
</dbReference>
<keyword evidence="1" id="KW-0233">DNA recombination</keyword>
<evidence type="ECO:0000256" key="1">
    <source>
        <dbReference type="ARBA" id="ARBA00023172"/>
    </source>
</evidence>
<evidence type="ECO:0008006" key="4">
    <source>
        <dbReference type="Google" id="ProtNLM"/>
    </source>
</evidence>
<evidence type="ECO:0000313" key="2">
    <source>
        <dbReference type="EMBL" id="GAD32317.1"/>
    </source>
</evidence>
<proteinExistence type="predicted"/>
<name>V5H5M0_PHOLE</name>
<dbReference type="EMBL" id="DF196823">
    <property type="protein sequence ID" value="GAD32317.1"/>
    <property type="molecule type" value="Genomic_DNA"/>
</dbReference>
<dbReference type="Gene3D" id="1.10.443.10">
    <property type="entry name" value="Intergrase catalytic core"/>
    <property type="match status" value="1"/>
</dbReference>
<dbReference type="HOGENOM" id="CLU_036297_1_0_6"/>
<dbReference type="GO" id="GO:0003677">
    <property type="term" value="F:DNA binding"/>
    <property type="evidence" value="ECO:0007669"/>
    <property type="project" value="InterPro"/>
</dbReference>
<evidence type="ECO:0000313" key="3">
    <source>
        <dbReference type="Proteomes" id="UP000030675"/>
    </source>
</evidence>
<sequence length="553" mass="62630">MARQRKNLTINKDKLKKTSVVEPTIDATQNQAIVRPLNPVVNYPSLGSKGGKGSNFDFSPYYGKGYDDITNRAFYTAKALLKNTDALTEKTQLSSLRYGFAYFAKYLALFRCATGEDLTQADITPELIEQYLLHLKGSKFAFITQRSSYTKLKSLLTRMKEKGYWSAVGDINLNSDFFPRNPFPNSNKRGGGGQKPLTEYEKRQVVVALKQAIKPIYNKIEPLSGYELTVCLLAVAIQTGINTSPLLNMTTEALSDHPLKDNRKLLTVFKKRGNATQLHNLRKSEELEVVQGIKLDVAYLIEAIIERNAQIREATDSDLVFVYETASNGGRGVINRGTATSLEGKLLEYNTNKFIEQYDLKDEDGRTMKLNVSRFRKTFINGIYELSGESLLIAAQQAKHSGTGTLDHYLHPPEQSKRNLGLMGEIRVKELTSDETRSPVGRCKDPKNGDKAPKDGSFCNDLLGCFRCKSFVITGDDLYKLFSFYWAIIRNRDEFGRKDWKRHLKNVLRIVDEEVVPEFAKLGQLQRVAAEKERARTNPHPYWQNLDMLKVTQ</sequence>
<reference evidence="3" key="1">
    <citation type="submission" date="2012-12" db="EMBL/GenBank/DDBJ databases">
        <title>Genome Sequence of Photobacterium leiognathi lrivu.4.1.</title>
        <authorList>
            <person name="Urbanczyk H."/>
            <person name="Ogura Y."/>
            <person name="Hayashi T."/>
            <person name="Dunlap P.V."/>
        </authorList>
    </citation>
    <scope>NUCLEOTIDE SEQUENCE [LARGE SCALE GENOMIC DNA]</scope>
    <source>
        <strain evidence="3">lrivu.4.1</strain>
    </source>
</reference>
<accession>V5H5M0</accession>
<dbReference type="AlphaFoldDB" id="V5H5M0"/>
<organism evidence="2 3">
    <name type="scientific">Photobacterium leiognathi lrivu.4.1</name>
    <dbReference type="NCBI Taxonomy" id="1248232"/>
    <lineage>
        <taxon>Bacteria</taxon>
        <taxon>Pseudomonadati</taxon>
        <taxon>Pseudomonadota</taxon>
        <taxon>Gammaproteobacteria</taxon>
        <taxon>Vibrionales</taxon>
        <taxon>Vibrionaceae</taxon>
        <taxon>Photobacterium</taxon>
    </lineage>
</organism>
<dbReference type="GO" id="GO:0006310">
    <property type="term" value="P:DNA recombination"/>
    <property type="evidence" value="ECO:0007669"/>
    <property type="project" value="UniProtKB-KW"/>
</dbReference>
<dbReference type="RefSeq" id="WP_023935197.1">
    <property type="nucleotide sequence ID" value="NZ_DF196823.1"/>
</dbReference>